<proteinExistence type="predicted"/>
<dbReference type="Proteomes" id="UP000595278">
    <property type="component" value="Chromosome"/>
</dbReference>
<dbReference type="SUPFAM" id="SSF49503">
    <property type="entry name" value="Cupredoxins"/>
    <property type="match status" value="1"/>
</dbReference>
<dbReference type="RefSeq" id="WP_201093983.1">
    <property type="nucleotide sequence ID" value="NZ_CP067393.1"/>
</dbReference>
<dbReference type="EMBL" id="CP067393">
    <property type="protein sequence ID" value="QQP86254.1"/>
    <property type="molecule type" value="Genomic_DNA"/>
</dbReference>
<sequence>MLTRKFLTLIALLFITVTAIAAPLPTYEITIKDGVFSPSSIEVPAKQRFKIIIKNIGSGPAEFENLSMRVEKVLAAGVSSFVVIHPLKPGSYHFIDEFHLDMAGFTINVK</sequence>
<accession>A0A974RYT4</accession>
<dbReference type="KEGG" id="eaz:JHT90_03155"/>
<dbReference type="Gene3D" id="2.60.40.420">
    <property type="entry name" value="Cupredoxins - blue copper proteins"/>
    <property type="match status" value="1"/>
</dbReference>
<evidence type="ECO:0000259" key="2">
    <source>
        <dbReference type="Pfam" id="PF13473"/>
    </source>
</evidence>
<dbReference type="InterPro" id="IPR008972">
    <property type="entry name" value="Cupredoxin"/>
</dbReference>
<name>A0A974RYT4_9GAMM</name>
<dbReference type="InterPro" id="IPR028096">
    <property type="entry name" value="EfeO_Cupredoxin"/>
</dbReference>
<evidence type="ECO:0000313" key="4">
    <source>
        <dbReference type="Proteomes" id="UP000595278"/>
    </source>
</evidence>
<dbReference type="AlphaFoldDB" id="A0A974RYT4"/>
<reference evidence="3 4" key="1">
    <citation type="submission" date="2021-01" db="EMBL/GenBank/DDBJ databases">
        <title>Entomomonas sp. F2A isolated from a house cricket (Acheta domesticus).</title>
        <authorList>
            <person name="Spergser J."/>
            <person name="Busse H.-J."/>
        </authorList>
    </citation>
    <scope>NUCLEOTIDE SEQUENCE [LARGE SCALE GENOMIC DNA]</scope>
    <source>
        <strain evidence="3 4">F2A</strain>
    </source>
</reference>
<protein>
    <submittedName>
        <fullName evidence="3">Cupredoxin domain-containing protein</fullName>
    </submittedName>
</protein>
<organism evidence="3 4">
    <name type="scientific">Entomomonas asaccharolytica</name>
    <dbReference type="NCBI Taxonomy" id="2785331"/>
    <lineage>
        <taxon>Bacteria</taxon>
        <taxon>Pseudomonadati</taxon>
        <taxon>Pseudomonadota</taxon>
        <taxon>Gammaproteobacteria</taxon>
        <taxon>Pseudomonadales</taxon>
        <taxon>Pseudomonadaceae</taxon>
        <taxon>Entomomonas</taxon>
    </lineage>
</organism>
<evidence type="ECO:0000256" key="1">
    <source>
        <dbReference type="SAM" id="SignalP"/>
    </source>
</evidence>
<gene>
    <name evidence="3" type="ORF">JHT90_03155</name>
</gene>
<feature type="domain" description="EfeO-type cupredoxin-like" evidence="2">
    <location>
        <begin position="6"/>
        <end position="105"/>
    </location>
</feature>
<keyword evidence="1" id="KW-0732">Signal</keyword>
<evidence type="ECO:0000313" key="3">
    <source>
        <dbReference type="EMBL" id="QQP86254.1"/>
    </source>
</evidence>
<feature type="chain" id="PRO_5037686522" evidence="1">
    <location>
        <begin position="22"/>
        <end position="110"/>
    </location>
</feature>
<dbReference type="Pfam" id="PF13473">
    <property type="entry name" value="Cupredoxin_1"/>
    <property type="match status" value="1"/>
</dbReference>
<feature type="signal peptide" evidence="1">
    <location>
        <begin position="1"/>
        <end position="21"/>
    </location>
</feature>
<keyword evidence="4" id="KW-1185">Reference proteome</keyword>